<protein>
    <submittedName>
        <fullName evidence="1">Uncharacterized protein</fullName>
    </submittedName>
</protein>
<comment type="caution">
    <text evidence="1">The sequence shown here is derived from an EMBL/GenBank/DDBJ whole genome shotgun (WGS) entry which is preliminary data.</text>
</comment>
<sequence>MEGEEEWRRLTDIIRRWNNNRQDLFEISLPCKNLQFHGVMRFYLEDHDAGNVATKCLRISSTTTTAEVVETLAEKFRPDMNTPDTPYHLYEVHSNQEERQMDLRERPMVVQLNWKTDNREGRFILKRTKDNIKQNNSPEKKEKGGIIQNFKRTLSRKEKKEKQIGDDAGTHLATLGVPTMKKENGPISASMVLEKPSINKGIVPHLETTECPEGSRKGGMIQPVVSEEAFLSAVVNYTNTSTVHFKLSPAYVLYMAGRFVLHRRHSQDTAQGYLPTEHTHTISATVNKMVAMTEEVILKQKSIAGAVAFWMANTSELLNFLKQDGDLSPITLQAQENLAILVKKAYRCLIQCLLTDLMRHMPAFLIDPEDQSPAGIEGVLNNLTGAMSLLRRCRLNPALTIQLFSQLFHSISAWLFNRLLSTSPQGMACSLGLRSHYWGATLRQRLSLVEEWAERQGLELAADCHLSRIVQATLLLTMNKYSMEDEENIQNTCFKLNSLQLRVLMTNYLYATNEPSIPPGLIDRVVTAAESSADEVVRSEGRDLQLEEGPDLHLPFLLPEEGYSCDTVKGIPPGFREFLEPICRKGLCTLISHPHADGTWNIYFNRANSSFVQDTNPPTPAEPEVINITLRKPLNCGMGVSIVAAKDGRLTAGDQLLCVDGQSLVGHSQERAASIMMHTGPVVTLQIAKQGATYHGLAAILDEPSSVATTELNDDDPSYSCSSKPKKALIQQSSGHTDFWENIHHAGDRRQTEQTQLKNRLMYHSNPNIMDQALDEREPVDPFLKKDNKTTAVSTSDLLGSEMYSRVYLTLPTWKSQDKKTVGFELPPQGPRVSFNRDEQVFNKRTLMRQALSQENLCSENDRPLVDKTHNAREDNQLSRYYSSFPMKPCVSTHNIHSNDTVHHLSTMTSQSVHKTGSGYWRTPMSNNLPSAIQPIRIDIPVTQPALSRPHAPMTTFQQTPTLLTIKTNQSHEGKGQAHGILGNPNLGSHSQLTAQLRQATCPLVSMRKLQAPPTISAHTKQQKTIRTAQPTQSNDTCLYRSNAKQQSGTISGHQDQYFSMNKEQTSKGNNGPSPDPWKREAREKQQKQQRLQVVGLLEGEVCDLQSKTQLTPEETDRLRKLNLEWQFQKRLQEFRQNGDDDEDKDTSTEGSVQGYDEVNDNLQENCPKE</sequence>
<reference evidence="1" key="1">
    <citation type="submission" date="2021-05" db="EMBL/GenBank/DDBJ databases">
        <authorList>
            <person name="Pan Q."/>
            <person name="Jouanno E."/>
            <person name="Zahm M."/>
            <person name="Klopp C."/>
            <person name="Cabau C."/>
            <person name="Louis A."/>
            <person name="Berthelot C."/>
            <person name="Parey E."/>
            <person name="Roest Crollius H."/>
            <person name="Montfort J."/>
            <person name="Robinson-Rechavi M."/>
            <person name="Bouchez O."/>
            <person name="Lampietro C."/>
            <person name="Lopez Roques C."/>
            <person name="Donnadieu C."/>
            <person name="Postlethwait J."/>
            <person name="Bobe J."/>
            <person name="Dillon D."/>
            <person name="Chandos A."/>
            <person name="von Hippel F."/>
            <person name="Guiguen Y."/>
        </authorList>
    </citation>
    <scope>NUCLEOTIDE SEQUENCE</scope>
    <source>
        <strain evidence="1">YG-Jan2019</strain>
    </source>
</reference>
<organism evidence="1 2">
    <name type="scientific">Dallia pectoralis</name>
    <name type="common">Alaska blackfish</name>
    <dbReference type="NCBI Taxonomy" id="75939"/>
    <lineage>
        <taxon>Eukaryota</taxon>
        <taxon>Metazoa</taxon>
        <taxon>Chordata</taxon>
        <taxon>Craniata</taxon>
        <taxon>Vertebrata</taxon>
        <taxon>Euteleostomi</taxon>
        <taxon>Actinopterygii</taxon>
        <taxon>Neopterygii</taxon>
        <taxon>Teleostei</taxon>
        <taxon>Protacanthopterygii</taxon>
        <taxon>Esociformes</taxon>
        <taxon>Umbridae</taxon>
        <taxon>Dallia</taxon>
    </lineage>
</organism>
<dbReference type="EMBL" id="CM055754">
    <property type="protein sequence ID" value="KAJ7990781.1"/>
    <property type="molecule type" value="Genomic_DNA"/>
</dbReference>
<accession>A0ACC2FHG8</accession>
<name>A0ACC2FHG8_DALPE</name>
<proteinExistence type="predicted"/>
<dbReference type="Proteomes" id="UP001157502">
    <property type="component" value="Chromosome 27"/>
</dbReference>
<keyword evidence="2" id="KW-1185">Reference proteome</keyword>
<gene>
    <name evidence="1" type="ORF">DPEC_G00290480</name>
</gene>
<evidence type="ECO:0000313" key="1">
    <source>
        <dbReference type="EMBL" id="KAJ7990781.1"/>
    </source>
</evidence>
<evidence type="ECO:0000313" key="2">
    <source>
        <dbReference type="Proteomes" id="UP001157502"/>
    </source>
</evidence>